<accession>D7FUR4</accession>
<proteinExistence type="predicted"/>
<organism evidence="2 3">
    <name type="scientific">Ectocarpus siliculosus</name>
    <name type="common">Brown alga</name>
    <name type="synonym">Conferva siliculosa</name>
    <dbReference type="NCBI Taxonomy" id="2880"/>
    <lineage>
        <taxon>Eukaryota</taxon>
        <taxon>Sar</taxon>
        <taxon>Stramenopiles</taxon>
        <taxon>Ochrophyta</taxon>
        <taxon>PX clade</taxon>
        <taxon>Phaeophyceae</taxon>
        <taxon>Ectocarpales</taxon>
        <taxon>Ectocarpaceae</taxon>
        <taxon>Ectocarpus</taxon>
    </lineage>
</organism>
<name>D7FUR4_ECTSI</name>
<keyword evidence="3" id="KW-1185">Reference proteome</keyword>
<gene>
    <name evidence="2" type="ORF">Esi_0278_0019</name>
</gene>
<dbReference type="Proteomes" id="UP000002630">
    <property type="component" value="Unassembled WGS sequence"/>
</dbReference>
<protein>
    <submittedName>
        <fullName evidence="2">Uncharacterized protein</fullName>
    </submittedName>
</protein>
<evidence type="ECO:0000256" key="1">
    <source>
        <dbReference type="SAM" id="MobiDB-lite"/>
    </source>
</evidence>
<sequence length="76" mass="8252">MGAVKLTEGEPLSEEAARIQRKLAAQAKLNGKTSSGQMTYGESRAAEGEKQQRLKDEANDKARRRAAMCENLGRGC</sequence>
<dbReference type="OrthoDB" id="10391774at2759"/>
<feature type="compositionally biased region" description="Polar residues" evidence="1">
    <location>
        <begin position="31"/>
        <end position="40"/>
    </location>
</feature>
<feature type="compositionally biased region" description="Basic and acidic residues" evidence="1">
    <location>
        <begin position="44"/>
        <end position="61"/>
    </location>
</feature>
<reference evidence="2 3" key="1">
    <citation type="journal article" date="2010" name="Nature">
        <title>The Ectocarpus genome and the independent evolution of multicellularity in brown algae.</title>
        <authorList>
            <person name="Cock J.M."/>
            <person name="Sterck L."/>
            <person name="Rouze P."/>
            <person name="Scornet D."/>
            <person name="Allen A.E."/>
            <person name="Amoutzias G."/>
            <person name="Anthouard V."/>
            <person name="Artiguenave F."/>
            <person name="Aury J.M."/>
            <person name="Badger J.H."/>
            <person name="Beszteri B."/>
            <person name="Billiau K."/>
            <person name="Bonnet E."/>
            <person name="Bothwell J.H."/>
            <person name="Bowler C."/>
            <person name="Boyen C."/>
            <person name="Brownlee C."/>
            <person name="Carrano C.J."/>
            <person name="Charrier B."/>
            <person name="Cho G.Y."/>
            <person name="Coelho S.M."/>
            <person name="Collen J."/>
            <person name="Corre E."/>
            <person name="Da Silva C."/>
            <person name="Delage L."/>
            <person name="Delaroque N."/>
            <person name="Dittami S.M."/>
            <person name="Doulbeau S."/>
            <person name="Elias M."/>
            <person name="Farnham G."/>
            <person name="Gachon C.M."/>
            <person name="Gschloessl B."/>
            <person name="Heesch S."/>
            <person name="Jabbari K."/>
            <person name="Jubin C."/>
            <person name="Kawai H."/>
            <person name="Kimura K."/>
            <person name="Kloareg B."/>
            <person name="Kupper F.C."/>
            <person name="Lang D."/>
            <person name="Le Bail A."/>
            <person name="Leblanc C."/>
            <person name="Lerouge P."/>
            <person name="Lohr M."/>
            <person name="Lopez P.J."/>
            <person name="Martens C."/>
            <person name="Maumus F."/>
            <person name="Michel G."/>
            <person name="Miranda-Saavedra D."/>
            <person name="Morales J."/>
            <person name="Moreau H."/>
            <person name="Motomura T."/>
            <person name="Nagasato C."/>
            <person name="Napoli C.A."/>
            <person name="Nelson D.R."/>
            <person name="Nyvall-Collen P."/>
            <person name="Peters A.F."/>
            <person name="Pommier C."/>
            <person name="Potin P."/>
            <person name="Poulain J."/>
            <person name="Quesneville H."/>
            <person name="Read B."/>
            <person name="Rensing S.A."/>
            <person name="Ritter A."/>
            <person name="Rousvoal S."/>
            <person name="Samanta M."/>
            <person name="Samson G."/>
            <person name="Schroeder D.C."/>
            <person name="Segurens B."/>
            <person name="Strittmatter M."/>
            <person name="Tonon T."/>
            <person name="Tregear J.W."/>
            <person name="Valentin K."/>
            <person name="von Dassow P."/>
            <person name="Yamagishi T."/>
            <person name="Van de Peer Y."/>
            <person name="Wincker P."/>
        </authorList>
    </citation>
    <scope>NUCLEOTIDE SEQUENCE [LARGE SCALE GENOMIC DNA]</scope>
    <source>
        <strain evidence="3">Ec32 / CCAP1310/4</strain>
    </source>
</reference>
<dbReference type="InParanoid" id="D7FUR4"/>
<dbReference type="AlphaFoldDB" id="D7FUR4"/>
<dbReference type="EMBL" id="FN649760">
    <property type="protein sequence ID" value="CBJ31720.1"/>
    <property type="molecule type" value="Genomic_DNA"/>
</dbReference>
<evidence type="ECO:0000313" key="2">
    <source>
        <dbReference type="EMBL" id="CBJ31720.1"/>
    </source>
</evidence>
<feature type="region of interest" description="Disordered" evidence="1">
    <location>
        <begin position="27"/>
        <end position="61"/>
    </location>
</feature>
<evidence type="ECO:0000313" key="3">
    <source>
        <dbReference type="Proteomes" id="UP000002630"/>
    </source>
</evidence>